<evidence type="ECO:0000256" key="9">
    <source>
        <dbReference type="SAM" id="Phobius"/>
    </source>
</evidence>
<dbReference type="AlphaFoldDB" id="A0A803THX9"/>
<keyword evidence="4 9" id="KW-1133">Transmembrane helix</keyword>
<dbReference type="PANTHER" id="PTHR31885:SF12">
    <property type="entry name" value="LYSOPLASMALOGENASE"/>
    <property type="match status" value="1"/>
</dbReference>
<evidence type="ECO:0000256" key="1">
    <source>
        <dbReference type="ARBA" id="ARBA00004141"/>
    </source>
</evidence>
<dbReference type="EC" id="3.3.2.2" evidence="6"/>
<feature type="transmembrane region" description="Helical" evidence="9">
    <location>
        <begin position="199"/>
        <end position="217"/>
    </location>
</feature>
<dbReference type="GO" id="GO:0016020">
    <property type="term" value="C:membrane"/>
    <property type="evidence" value="ECO:0000318"/>
    <property type="project" value="GO_Central"/>
</dbReference>
<evidence type="ECO:0000256" key="6">
    <source>
        <dbReference type="ARBA" id="ARBA00035673"/>
    </source>
</evidence>
<comment type="similarity">
    <text evidence="2">Belongs to the TMEM86 family.</text>
</comment>
<dbReference type="GO" id="GO:0016787">
    <property type="term" value="F:hydrolase activity"/>
    <property type="evidence" value="ECO:0000318"/>
    <property type="project" value="GO_Central"/>
</dbReference>
<dbReference type="Proteomes" id="UP000001646">
    <property type="component" value="Unplaced"/>
</dbReference>
<evidence type="ECO:0000256" key="8">
    <source>
        <dbReference type="ARBA" id="ARBA00049560"/>
    </source>
</evidence>
<feature type="transmembrane region" description="Helical" evidence="9">
    <location>
        <begin position="118"/>
        <end position="135"/>
    </location>
</feature>
<dbReference type="GeneTree" id="ENSGT00390000007101"/>
<comment type="catalytic activity">
    <reaction evidence="8">
        <text>a 1-O-(1Z-alkenyl)-sn-glycero-3-phosphocholine + H2O = a 2,3-saturated aldehyde + sn-glycerol 3-phosphocholine</text>
        <dbReference type="Rhea" id="RHEA:22544"/>
        <dbReference type="ChEBI" id="CHEBI:15377"/>
        <dbReference type="ChEBI" id="CHEBI:16870"/>
        <dbReference type="ChEBI" id="CHEBI:73359"/>
        <dbReference type="ChEBI" id="CHEBI:77287"/>
        <dbReference type="EC" id="3.3.2.2"/>
    </reaction>
</comment>
<organism evidence="10 11">
    <name type="scientific">Anolis carolinensis</name>
    <name type="common">Green anole</name>
    <name type="synonym">American chameleon</name>
    <dbReference type="NCBI Taxonomy" id="28377"/>
    <lineage>
        <taxon>Eukaryota</taxon>
        <taxon>Metazoa</taxon>
        <taxon>Chordata</taxon>
        <taxon>Craniata</taxon>
        <taxon>Vertebrata</taxon>
        <taxon>Euteleostomi</taxon>
        <taxon>Lepidosauria</taxon>
        <taxon>Squamata</taxon>
        <taxon>Bifurcata</taxon>
        <taxon>Unidentata</taxon>
        <taxon>Episquamata</taxon>
        <taxon>Toxicofera</taxon>
        <taxon>Iguania</taxon>
        <taxon>Dactyloidae</taxon>
        <taxon>Anolis</taxon>
    </lineage>
</organism>
<dbReference type="Ensembl" id="ENSACAT00000042097.1">
    <property type="protein sequence ID" value="ENSACAP00000034819.1"/>
    <property type="gene ID" value="ENSACAG00000039896.1"/>
</dbReference>
<evidence type="ECO:0000313" key="11">
    <source>
        <dbReference type="Proteomes" id="UP000001646"/>
    </source>
</evidence>
<dbReference type="Pfam" id="PF07947">
    <property type="entry name" value="YhhN"/>
    <property type="match status" value="1"/>
</dbReference>
<name>A0A803THX9_ANOCA</name>
<accession>A0A803THX9</accession>
<keyword evidence="3 9" id="KW-0812">Transmembrane</keyword>
<dbReference type="InterPro" id="IPR012506">
    <property type="entry name" value="TMEM86B-like"/>
</dbReference>
<dbReference type="InParanoid" id="A0A803THX9"/>
<keyword evidence="5 9" id="KW-0472">Membrane</keyword>
<evidence type="ECO:0000256" key="5">
    <source>
        <dbReference type="ARBA" id="ARBA00023136"/>
    </source>
</evidence>
<evidence type="ECO:0000256" key="2">
    <source>
        <dbReference type="ARBA" id="ARBA00007375"/>
    </source>
</evidence>
<feature type="transmembrane region" description="Helical" evidence="9">
    <location>
        <begin position="14"/>
        <end position="32"/>
    </location>
</feature>
<sequence length="222" mass="24491">SLMSPHGKTVHTSVLYKLTPFLISCALYFVLWVQEPSIFASIISSLPTISLAFFVANQSYSAGTWTQYSQKILEGLMFAAVGDVLIVWPKLLLPAMVAFAACFISYTSAFGFTPFRPLILAIIAAVGIEIYNVLLLPCLEGIYLLVVPIYLGILGIMVWRALSLPKWQLSTSVGSVIFFVTELFDGLDIFCSKVPNFRFLVMVTYYTAQGLIAFSVTSQEVP</sequence>
<feature type="transmembrane region" description="Helical" evidence="9">
    <location>
        <begin position="142"/>
        <end position="161"/>
    </location>
</feature>
<reference evidence="10" key="1">
    <citation type="submission" date="2009-12" db="EMBL/GenBank/DDBJ databases">
        <title>The Genome Sequence of Anolis carolinensis (Green Anole Lizard).</title>
        <authorList>
            <consortium name="The Genome Sequencing Platform"/>
            <person name="Di Palma F."/>
            <person name="Alfoldi J."/>
            <person name="Heiman D."/>
            <person name="Young S."/>
            <person name="Grabherr M."/>
            <person name="Johnson J."/>
            <person name="Lander E.S."/>
            <person name="Lindblad-Toh K."/>
        </authorList>
    </citation>
    <scope>NUCLEOTIDE SEQUENCE [LARGE SCALE GENOMIC DNA]</scope>
    <source>
        <strain evidence="10">JBL SC #1</strain>
    </source>
</reference>
<evidence type="ECO:0000313" key="10">
    <source>
        <dbReference type="Ensembl" id="ENSACAP00000034819.1"/>
    </source>
</evidence>
<feature type="transmembrane region" description="Helical" evidence="9">
    <location>
        <begin position="38"/>
        <end position="56"/>
    </location>
</feature>
<reference evidence="10" key="3">
    <citation type="submission" date="2025-09" db="UniProtKB">
        <authorList>
            <consortium name="Ensembl"/>
        </authorList>
    </citation>
    <scope>IDENTIFICATION</scope>
</reference>
<evidence type="ECO:0000256" key="7">
    <source>
        <dbReference type="ARBA" id="ARBA00049458"/>
    </source>
</evidence>
<proteinExistence type="inferred from homology"/>
<evidence type="ECO:0000256" key="3">
    <source>
        <dbReference type="ARBA" id="ARBA00022692"/>
    </source>
</evidence>
<protein>
    <recommendedName>
        <fullName evidence="6">lysoplasmalogenase</fullName>
        <ecNumber evidence="6">3.3.2.2</ecNumber>
    </recommendedName>
</protein>
<dbReference type="PANTHER" id="PTHR31885">
    <property type="entry name" value="GH04784P"/>
    <property type="match status" value="1"/>
</dbReference>
<evidence type="ECO:0000256" key="4">
    <source>
        <dbReference type="ARBA" id="ARBA00022989"/>
    </source>
</evidence>
<comment type="subcellular location">
    <subcellularLocation>
        <location evidence="1">Membrane</location>
        <topology evidence="1">Multi-pass membrane protein</topology>
    </subcellularLocation>
</comment>
<reference evidence="10" key="2">
    <citation type="submission" date="2025-08" db="UniProtKB">
        <authorList>
            <consortium name="Ensembl"/>
        </authorList>
    </citation>
    <scope>IDENTIFICATION</scope>
</reference>
<dbReference type="GO" id="GO:0047408">
    <property type="term" value="F:alkenylglycerophosphocholine hydrolase activity"/>
    <property type="evidence" value="ECO:0007669"/>
    <property type="project" value="UniProtKB-EC"/>
</dbReference>
<feature type="transmembrane region" description="Helical" evidence="9">
    <location>
        <begin position="76"/>
        <end position="106"/>
    </location>
</feature>
<keyword evidence="11" id="KW-1185">Reference proteome</keyword>
<comment type="catalytic activity">
    <reaction evidence="7">
        <text>a 1-O-(1Z-alkenyl)-sn-glycero-3-phosphoethanolamine + H2O = a 2,3-saturated aldehyde + sn-glycero-3-phosphoethanolamine</text>
        <dbReference type="Rhea" id="RHEA:16905"/>
        <dbReference type="ChEBI" id="CHEBI:15377"/>
        <dbReference type="ChEBI" id="CHEBI:73359"/>
        <dbReference type="ChEBI" id="CHEBI:77288"/>
        <dbReference type="ChEBI" id="CHEBI:143890"/>
        <dbReference type="EC" id="3.3.2.2"/>
    </reaction>
</comment>